<dbReference type="EMBL" id="HG916852">
    <property type="protein sequence ID" value="CDM58839.1"/>
    <property type="molecule type" value="Genomic_DNA"/>
</dbReference>
<evidence type="ECO:0000313" key="1">
    <source>
        <dbReference type="EMBL" id="CDM58839.1"/>
    </source>
</evidence>
<dbReference type="RefSeq" id="WP_024315681.1">
    <property type="nucleotide sequence ID" value="NZ_ATTO01000024.1"/>
</dbReference>
<dbReference type="PATRIC" id="fig|348824.6.peg.3440"/>
<dbReference type="AlphaFoldDB" id="W6RDA6"/>
<accession>W6RDA6</accession>
<sequence>MEKGVEFAKAYFKPRAKAIEELAARSEGFRDLCDDFATASSEKLEWERSSGPDRDERIGEYTELVGSLQIEIEQALDQAHVVPFTRPRQ</sequence>
<dbReference type="HOGENOM" id="CLU_173352_0_0_5"/>
<protein>
    <submittedName>
        <fullName evidence="1">Uncharacterized protein</fullName>
    </submittedName>
</protein>
<dbReference type="KEGG" id="rhl:LPU83_3189"/>
<dbReference type="eggNOG" id="ENOG5032H86">
    <property type="taxonomic scope" value="Bacteria"/>
</dbReference>
<name>W6RDA6_9HYPH</name>
<reference evidence="1" key="1">
    <citation type="submission" date="2013-11" db="EMBL/GenBank/DDBJ databases">
        <title>Draft genome sequence of the broad-host-range Rhizobium sp. LPU83 strain, a member of the low-genetic diversity Oregon-like Rhizobium sp. group.</title>
        <authorList>
            <person name="Wibberg D."/>
            <person name="Puehler A."/>
            <person name="Schlueter A."/>
        </authorList>
    </citation>
    <scope>NUCLEOTIDE SEQUENCE [LARGE SCALE GENOMIC DNA]</scope>
    <source>
        <strain evidence="1">LPU83</strain>
    </source>
</reference>
<organism evidence="1 2">
    <name type="scientific">Rhizobium favelukesii</name>
    <dbReference type="NCBI Taxonomy" id="348824"/>
    <lineage>
        <taxon>Bacteria</taxon>
        <taxon>Pseudomonadati</taxon>
        <taxon>Pseudomonadota</taxon>
        <taxon>Alphaproteobacteria</taxon>
        <taxon>Hyphomicrobiales</taxon>
        <taxon>Rhizobiaceae</taxon>
        <taxon>Rhizobium/Agrobacterium group</taxon>
        <taxon>Rhizobium</taxon>
    </lineage>
</organism>
<gene>
    <name evidence="1" type="ORF">LPU83_3189</name>
</gene>
<dbReference type="Proteomes" id="UP000019443">
    <property type="component" value="Chromosome"/>
</dbReference>
<keyword evidence="2" id="KW-1185">Reference proteome</keyword>
<evidence type="ECO:0000313" key="2">
    <source>
        <dbReference type="Proteomes" id="UP000019443"/>
    </source>
</evidence>
<proteinExistence type="predicted"/>